<protein>
    <submittedName>
        <fullName evidence="1">Uncharacterized protein</fullName>
    </submittedName>
</protein>
<proteinExistence type="predicted"/>
<evidence type="ECO:0000313" key="2">
    <source>
        <dbReference type="Proteomes" id="UP000199032"/>
    </source>
</evidence>
<name>A0A0S4LB27_9BACT</name>
<evidence type="ECO:0000313" key="1">
    <source>
        <dbReference type="EMBL" id="CUS33977.1"/>
    </source>
</evidence>
<dbReference type="Proteomes" id="UP000199032">
    <property type="component" value="Unassembled WGS sequence"/>
</dbReference>
<organism evidence="1 2">
    <name type="scientific">Candidatus Nitrospira nitrosa</name>
    <dbReference type="NCBI Taxonomy" id="1742972"/>
    <lineage>
        <taxon>Bacteria</taxon>
        <taxon>Pseudomonadati</taxon>
        <taxon>Nitrospirota</taxon>
        <taxon>Nitrospiria</taxon>
        <taxon>Nitrospirales</taxon>
        <taxon>Nitrospiraceae</taxon>
        <taxon>Nitrospira</taxon>
    </lineage>
</organism>
<gene>
    <name evidence="1" type="ORF">COMA1_11451</name>
</gene>
<reference evidence="1 2" key="1">
    <citation type="submission" date="2015-10" db="EMBL/GenBank/DDBJ databases">
        <authorList>
            <person name="Gilbert D.G."/>
        </authorList>
    </citation>
    <scope>NUCLEOTIDE SEQUENCE [LARGE SCALE GENOMIC DNA]</scope>
    <source>
        <strain evidence="1">COMA1</strain>
    </source>
</reference>
<keyword evidence="2" id="KW-1185">Reference proteome</keyword>
<dbReference type="AlphaFoldDB" id="A0A0S4LB27"/>
<dbReference type="EMBL" id="CZQA01000001">
    <property type="protein sequence ID" value="CUS33977.1"/>
    <property type="molecule type" value="Genomic_DNA"/>
</dbReference>
<accession>A0A0S4LB27</accession>
<dbReference type="STRING" id="1742972.COMA1_11451"/>
<sequence length="52" mass="5773">MTWPTFYDFSTKSLIAGEKVIRFGNHSCFSEAVVFGAKGSYLASSSPVEQHR</sequence>